<name>Q67TL2_ORYSJ</name>
<protein>
    <submittedName>
        <fullName evidence="1">Uncharacterized protein</fullName>
    </submittedName>
</protein>
<proteinExistence type="predicted"/>
<reference evidence="2" key="1">
    <citation type="journal article" date="2005" name="Nature">
        <title>The map-based sequence of the rice genome.</title>
        <authorList>
            <consortium name="International rice genome sequencing project (IRGSP)"/>
            <person name="Matsumoto T."/>
            <person name="Wu J."/>
            <person name="Kanamori H."/>
            <person name="Katayose Y."/>
            <person name="Fujisawa M."/>
            <person name="Namiki N."/>
            <person name="Mizuno H."/>
            <person name="Yamamoto K."/>
            <person name="Antonio B.A."/>
            <person name="Baba T."/>
            <person name="Sakata K."/>
            <person name="Nagamura Y."/>
            <person name="Aoki H."/>
            <person name="Arikawa K."/>
            <person name="Arita K."/>
            <person name="Bito T."/>
            <person name="Chiden Y."/>
            <person name="Fujitsuka N."/>
            <person name="Fukunaka R."/>
            <person name="Hamada M."/>
            <person name="Harada C."/>
            <person name="Hayashi A."/>
            <person name="Hijishita S."/>
            <person name="Honda M."/>
            <person name="Hosokawa S."/>
            <person name="Ichikawa Y."/>
            <person name="Idonuma A."/>
            <person name="Iijima M."/>
            <person name="Ikeda M."/>
            <person name="Ikeno M."/>
            <person name="Ito K."/>
            <person name="Ito S."/>
            <person name="Ito T."/>
            <person name="Ito Y."/>
            <person name="Ito Y."/>
            <person name="Iwabuchi A."/>
            <person name="Kamiya K."/>
            <person name="Karasawa W."/>
            <person name="Kurita K."/>
            <person name="Katagiri S."/>
            <person name="Kikuta A."/>
            <person name="Kobayashi H."/>
            <person name="Kobayashi N."/>
            <person name="Machita K."/>
            <person name="Maehara T."/>
            <person name="Masukawa M."/>
            <person name="Mizubayashi T."/>
            <person name="Mukai Y."/>
            <person name="Nagasaki H."/>
            <person name="Nagata Y."/>
            <person name="Naito S."/>
            <person name="Nakashima M."/>
            <person name="Nakama Y."/>
            <person name="Nakamichi Y."/>
            <person name="Nakamura M."/>
            <person name="Meguro A."/>
            <person name="Negishi M."/>
            <person name="Ohta I."/>
            <person name="Ohta T."/>
            <person name="Okamoto M."/>
            <person name="Ono N."/>
            <person name="Saji S."/>
            <person name="Sakaguchi M."/>
            <person name="Sakai K."/>
            <person name="Shibata M."/>
            <person name="Shimokawa T."/>
            <person name="Song J."/>
            <person name="Takazaki Y."/>
            <person name="Terasawa K."/>
            <person name="Tsugane M."/>
            <person name="Tsuji K."/>
            <person name="Ueda S."/>
            <person name="Waki K."/>
            <person name="Yamagata H."/>
            <person name="Yamamoto M."/>
            <person name="Yamamoto S."/>
            <person name="Yamane H."/>
            <person name="Yoshiki S."/>
            <person name="Yoshihara R."/>
            <person name="Yukawa K."/>
            <person name="Zhong H."/>
            <person name="Yano M."/>
            <person name="Yuan Q."/>
            <person name="Ouyang S."/>
            <person name="Liu J."/>
            <person name="Jones K.M."/>
            <person name="Gansberger K."/>
            <person name="Moffat K."/>
            <person name="Hill J."/>
            <person name="Bera J."/>
            <person name="Fadrosh D."/>
            <person name="Jin S."/>
            <person name="Johri S."/>
            <person name="Kim M."/>
            <person name="Overton L."/>
            <person name="Reardon M."/>
            <person name="Tsitrin T."/>
            <person name="Vuong H."/>
            <person name="Weaver B."/>
            <person name="Ciecko A."/>
            <person name="Tallon L."/>
            <person name="Jackson J."/>
            <person name="Pai G."/>
            <person name="Aken S.V."/>
            <person name="Utterback T."/>
            <person name="Reidmuller S."/>
            <person name="Feldblyum T."/>
            <person name="Hsiao J."/>
            <person name="Zismann V."/>
            <person name="Iobst S."/>
            <person name="de Vazeille A.R."/>
            <person name="Buell C.R."/>
            <person name="Ying K."/>
            <person name="Li Y."/>
            <person name="Lu T."/>
            <person name="Huang Y."/>
            <person name="Zhao Q."/>
            <person name="Feng Q."/>
            <person name="Zhang L."/>
            <person name="Zhu J."/>
            <person name="Weng Q."/>
            <person name="Mu J."/>
            <person name="Lu Y."/>
            <person name="Fan D."/>
            <person name="Liu Y."/>
            <person name="Guan J."/>
            <person name="Zhang Y."/>
            <person name="Yu S."/>
            <person name="Liu X."/>
            <person name="Zhang Y."/>
            <person name="Hong G."/>
            <person name="Han B."/>
            <person name="Choisne N."/>
            <person name="Demange N."/>
            <person name="Orjeda G."/>
            <person name="Samain S."/>
            <person name="Cattolico L."/>
            <person name="Pelletier E."/>
            <person name="Couloux A."/>
            <person name="Segurens B."/>
            <person name="Wincker P."/>
            <person name="D'Hont A."/>
            <person name="Scarpelli C."/>
            <person name="Weissenbach J."/>
            <person name="Salanoubat M."/>
            <person name="Quetier F."/>
            <person name="Yu Y."/>
            <person name="Kim H.R."/>
            <person name="Rambo T."/>
            <person name="Currie J."/>
            <person name="Collura K."/>
            <person name="Luo M."/>
            <person name="Yang T."/>
            <person name="Ammiraju J.S.S."/>
            <person name="Engler F."/>
            <person name="Soderlund C."/>
            <person name="Wing R.A."/>
            <person name="Palmer L.E."/>
            <person name="de la Bastide M."/>
            <person name="Spiegel L."/>
            <person name="Nascimento L."/>
            <person name="Zutavern T."/>
            <person name="O'Shaughnessy A."/>
            <person name="Dike S."/>
            <person name="Dedhia N."/>
            <person name="Preston R."/>
            <person name="Balija V."/>
            <person name="McCombie W.R."/>
            <person name="Chow T."/>
            <person name="Chen H."/>
            <person name="Chung M."/>
            <person name="Chen C."/>
            <person name="Shaw J."/>
            <person name="Wu H."/>
            <person name="Hsiao K."/>
            <person name="Chao Y."/>
            <person name="Chu M."/>
            <person name="Cheng C."/>
            <person name="Hour A."/>
            <person name="Lee P."/>
            <person name="Lin S."/>
            <person name="Lin Y."/>
            <person name="Liou J."/>
            <person name="Liu S."/>
            <person name="Hsing Y."/>
            <person name="Raghuvanshi S."/>
            <person name="Mohanty A."/>
            <person name="Bharti A.K."/>
            <person name="Gaur A."/>
            <person name="Gupta V."/>
            <person name="Kumar D."/>
            <person name="Ravi V."/>
            <person name="Vij S."/>
            <person name="Kapur A."/>
            <person name="Khurana P."/>
            <person name="Khurana P."/>
            <person name="Khurana J.P."/>
            <person name="Tyagi A.K."/>
            <person name="Gaikwad K."/>
            <person name="Singh A."/>
            <person name="Dalal V."/>
            <person name="Srivastava S."/>
            <person name="Dixit A."/>
            <person name="Pal A.K."/>
            <person name="Ghazi I.A."/>
            <person name="Yadav M."/>
            <person name="Pandit A."/>
            <person name="Bhargava A."/>
            <person name="Sureshbabu K."/>
            <person name="Batra K."/>
            <person name="Sharma T.R."/>
            <person name="Mohapatra T."/>
            <person name="Singh N.K."/>
            <person name="Messing J."/>
            <person name="Nelson A.B."/>
            <person name="Fuks G."/>
            <person name="Kavchok S."/>
            <person name="Keizer G."/>
            <person name="Linton E."/>
            <person name="Llaca V."/>
            <person name="Song R."/>
            <person name="Tanyolac B."/>
            <person name="Young S."/>
            <person name="Ho-Il K."/>
            <person name="Hahn J.H."/>
            <person name="Sangsakoo G."/>
            <person name="Vanavichit A."/>
            <person name="de Mattos Luiz.A.T."/>
            <person name="Zimmer P.D."/>
            <person name="Malone G."/>
            <person name="Dellagostin O."/>
            <person name="de Oliveira A.C."/>
            <person name="Bevan M."/>
            <person name="Bancroft I."/>
            <person name="Minx P."/>
            <person name="Cordum H."/>
            <person name="Wilson R."/>
            <person name="Cheng Z."/>
            <person name="Jin W."/>
            <person name="Jiang J."/>
            <person name="Leong S.A."/>
            <person name="Iwama H."/>
            <person name="Gojobori T."/>
            <person name="Itoh T."/>
            <person name="Niimura Y."/>
            <person name="Fujii Y."/>
            <person name="Habara T."/>
            <person name="Sakai H."/>
            <person name="Sato Y."/>
            <person name="Wilson G."/>
            <person name="Kumar K."/>
            <person name="McCouch S."/>
            <person name="Juretic N."/>
            <person name="Hoen D."/>
            <person name="Wright S."/>
            <person name="Bruskiewich R."/>
            <person name="Bureau T."/>
            <person name="Miyao A."/>
            <person name="Hirochika H."/>
            <person name="Nishikawa T."/>
            <person name="Kadowaki K."/>
            <person name="Sugiura M."/>
            <person name="Burr B."/>
            <person name="Sasaki T."/>
        </authorList>
    </citation>
    <scope>NUCLEOTIDE SEQUENCE [LARGE SCALE GENOMIC DNA]</scope>
    <source>
        <strain evidence="2">cv. Nipponbare</strain>
    </source>
</reference>
<evidence type="ECO:0000313" key="1">
    <source>
        <dbReference type="EMBL" id="BAD38509.1"/>
    </source>
</evidence>
<evidence type="ECO:0000313" key="2">
    <source>
        <dbReference type="Proteomes" id="UP000000763"/>
    </source>
</evidence>
<organism evidence="1 2">
    <name type="scientific">Oryza sativa subsp. japonica</name>
    <name type="common">Rice</name>
    <dbReference type="NCBI Taxonomy" id="39947"/>
    <lineage>
        <taxon>Eukaryota</taxon>
        <taxon>Viridiplantae</taxon>
        <taxon>Streptophyta</taxon>
        <taxon>Embryophyta</taxon>
        <taxon>Tracheophyta</taxon>
        <taxon>Spermatophyta</taxon>
        <taxon>Magnoliopsida</taxon>
        <taxon>Liliopsida</taxon>
        <taxon>Poales</taxon>
        <taxon>Poaceae</taxon>
        <taxon>BOP clade</taxon>
        <taxon>Oryzoideae</taxon>
        <taxon>Oryzeae</taxon>
        <taxon>Oryzinae</taxon>
        <taxon>Oryza</taxon>
        <taxon>Oryza sativa</taxon>
    </lineage>
</organism>
<dbReference type="Proteomes" id="UP000000763">
    <property type="component" value="Chromosome 9"/>
</dbReference>
<reference evidence="2" key="2">
    <citation type="journal article" date="2008" name="Nucleic Acids Res.">
        <title>The rice annotation project database (RAP-DB): 2008 update.</title>
        <authorList>
            <consortium name="The rice annotation project (RAP)"/>
        </authorList>
    </citation>
    <scope>GENOME REANNOTATION</scope>
    <source>
        <strain evidence="2">cv. Nipponbare</strain>
    </source>
</reference>
<accession>Q67TL2</accession>
<dbReference type="AlphaFoldDB" id="Q67TL2"/>
<sequence>MDISEANEGYASCGSVREEEDIVSCLPKLQKTAGSASEVEEAVKPAVKQE</sequence>
<dbReference type="EMBL" id="AP006446">
    <property type="protein sequence ID" value="BAD38509.1"/>
    <property type="molecule type" value="Genomic_DNA"/>
</dbReference>
<gene>
    <name evidence="1" type="primary">B1097H10.37</name>
</gene>